<dbReference type="OrthoDB" id="1163038at2"/>
<proteinExistence type="predicted"/>
<organism evidence="1 2">
    <name type="scientific">Chitinophaga filiformis</name>
    <name type="common">Myxococcus filiformis</name>
    <name type="synonym">Flexibacter filiformis</name>
    <dbReference type="NCBI Taxonomy" id="104663"/>
    <lineage>
        <taxon>Bacteria</taxon>
        <taxon>Pseudomonadati</taxon>
        <taxon>Bacteroidota</taxon>
        <taxon>Chitinophagia</taxon>
        <taxon>Chitinophagales</taxon>
        <taxon>Chitinophagaceae</taxon>
        <taxon>Chitinophaga</taxon>
    </lineage>
</organism>
<reference evidence="2" key="1">
    <citation type="submission" date="2016-10" db="EMBL/GenBank/DDBJ databases">
        <authorList>
            <person name="Varghese N."/>
            <person name="Submissions S."/>
        </authorList>
    </citation>
    <scope>NUCLEOTIDE SEQUENCE [LARGE SCALE GENOMIC DNA]</scope>
    <source>
        <strain evidence="2">DSM 527</strain>
    </source>
</reference>
<dbReference type="STRING" id="104663.SAMN04488121_102901"/>
<dbReference type="Proteomes" id="UP000199045">
    <property type="component" value="Unassembled WGS sequence"/>
</dbReference>
<dbReference type="EMBL" id="FNBN01000002">
    <property type="protein sequence ID" value="SDF76419.1"/>
    <property type="molecule type" value="Genomic_DNA"/>
</dbReference>
<protein>
    <submittedName>
        <fullName evidence="1">Uncharacterized protein</fullName>
    </submittedName>
</protein>
<sequence length="95" mass="10438">MAKAYLEITLRIEEADRANAAGVYNKYKAPFLSNIKGATSKELLVRTEDVQVLHGFESVADAQAYLGSELFTKDVVVALKPYLKDNPDVSIYAVA</sequence>
<accession>A0A1G7NSW0</accession>
<evidence type="ECO:0000313" key="1">
    <source>
        <dbReference type="EMBL" id="SDF76419.1"/>
    </source>
</evidence>
<evidence type="ECO:0000313" key="2">
    <source>
        <dbReference type="Proteomes" id="UP000199045"/>
    </source>
</evidence>
<dbReference type="RefSeq" id="WP_089831629.1">
    <property type="nucleotide sequence ID" value="NZ_FNBN01000002.1"/>
</dbReference>
<gene>
    <name evidence="1" type="ORF">SAMN04488121_102901</name>
</gene>
<dbReference type="AlphaFoldDB" id="A0A1G7NSW0"/>
<name>A0A1G7NSW0_CHIFI</name>